<gene>
    <name evidence="2" type="ORF">NDU88_006218</name>
</gene>
<proteinExistence type="predicted"/>
<protein>
    <submittedName>
        <fullName evidence="2">Uncharacterized protein</fullName>
    </submittedName>
</protein>
<organism evidence="2 3">
    <name type="scientific">Pleurodeles waltl</name>
    <name type="common">Iberian ribbed newt</name>
    <dbReference type="NCBI Taxonomy" id="8319"/>
    <lineage>
        <taxon>Eukaryota</taxon>
        <taxon>Metazoa</taxon>
        <taxon>Chordata</taxon>
        <taxon>Craniata</taxon>
        <taxon>Vertebrata</taxon>
        <taxon>Euteleostomi</taxon>
        <taxon>Amphibia</taxon>
        <taxon>Batrachia</taxon>
        <taxon>Caudata</taxon>
        <taxon>Salamandroidea</taxon>
        <taxon>Salamandridae</taxon>
        <taxon>Pleurodelinae</taxon>
        <taxon>Pleurodeles</taxon>
    </lineage>
</organism>
<comment type="caution">
    <text evidence="2">The sequence shown here is derived from an EMBL/GenBank/DDBJ whole genome shotgun (WGS) entry which is preliminary data.</text>
</comment>
<accession>A0AAV7WE20</accession>
<feature type="region of interest" description="Disordered" evidence="1">
    <location>
        <begin position="60"/>
        <end position="94"/>
    </location>
</feature>
<evidence type="ECO:0000313" key="3">
    <source>
        <dbReference type="Proteomes" id="UP001066276"/>
    </source>
</evidence>
<name>A0AAV7WE20_PLEWA</name>
<dbReference type="Proteomes" id="UP001066276">
    <property type="component" value="Chromosome 1_2"/>
</dbReference>
<keyword evidence="3" id="KW-1185">Reference proteome</keyword>
<evidence type="ECO:0000256" key="1">
    <source>
        <dbReference type="SAM" id="MobiDB-lite"/>
    </source>
</evidence>
<dbReference type="AlphaFoldDB" id="A0AAV7WE20"/>
<dbReference type="EMBL" id="JANPWB010000002">
    <property type="protein sequence ID" value="KAJ1210856.1"/>
    <property type="molecule type" value="Genomic_DNA"/>
</dbReference>
<evidence type="ECO:0000313" key="2">
    <source>
        <dbReference type="EMBL" id="KAJ1210856.1"/>
    </source>
</evidence>
<sequence>MRVQISSRPPPCASPALGWCVVRGLLHPGLHPLLIRRTKQASVVSGPAAGALGRCTAGARGVSPAHNPAFSSMSPGGVGSSAGLGAEAGKDPAL</sequence>
<reference evidence="2" key="1">
    <citation type="journal article" date="2022" name="bioRxiv">
        <title>Sequencing and chromosome-scale assembly of the giantPleurodeles waltlgenome.</title>
        <authorList>
            <person name="Brown T."/>
            <person name="Elewa A."/>
            <person name="Iarovenko S."/>
            <person name="Subramanian E."/>
            <person name="Araus A.J."/>
            <person name="Petzold A."/>
            <person name="Susuki M."/>
            <person name="Suzuki K.-i.T."/>
            <person name="Hayashi T."/>
            <person name="Toyoda A."/>
            <person name="Oliveira C."/>
            <person name="Osipova E."/>
            <person name="Leigh N.D."/>
            <person name="Simon A."/>
            <person name="Yun M.H."/>
        </authorList>
    </citation>
    <scope>NUCLEOTIDE SEQUENCE</scope>
    <source>
        <strain evidence="2">20211129_DDA</strain>
        <tissue evidence="2">Liver</tissue>
    </source>
</reference>